<keyword evidence="6 7" id="KW-0472">Membrane</keyword>
<dbReference type="PANTHER" id="PTHR11662">
    <property type="entry name" value="SOLUTE CARRIER FAMILY 17"/>
    <property type="match status" value="1"/>
</dbReference>
<feature type="transmembrane region" description="Helical" evidence="7">
    <location>
        <begin position="12"/>
        <end position="30"/>
    </location>
</feature>
<keyword evidence="9" id="KW-1185">Reference proteome</keyword>
<feature type="transmembrane region" description="Helical" evidence="7">
    <location>
        <begin position="96"/>
        <end position="117"/>
    </location>
</feature>
<dbReference type="GeneID" id="106077198"/>
<dbReference type="PANTHER" id="PTHR11662:SF399">
    <property type="entry name" value="FI19708P1-RELATED"/>
    <property type="match status" value="1"/>
</dbReference>
<feature type="domain" description="Major facilitator superfamily (MFS) profile" evidence="8">
    <location>
        <begin position="13"/>
        <end position="475"/>
    </location>
</feature>
<keyword evidence="4" id="KW-0769">Symport</keyword>
<evidence type="ECO:0000256" key="6">
    <source>
        <dbReference type="ARBA" id="ARBA00023136"/>
    </source>
</evidence>
<name>A0A9W2ZGS2_BIOGL</name>
<dbReference type="GO" id="GO:0015293">
    <property type="term" value="F:symporter activity"/>
    <property type="evidence" value="ECO:0007669"/>
    <property type="project" value="UniProtKB-KW"/>
</dbReference>
<feature type="transmembrane region" description="Helical" evidence="7">
    <location>
        <begin position="417"/>
        <end position="440"/>
    </location>
</feature>
<dbReference type="SUPFAM" id="SSF103473">
    <property type="entry name" value="MFS general substrate transporter"/>
    <property type="match status" value="1"/>
</dbReference>
<evidence type="ECO:0000256" key="1">
    <source>
        <dbReference type="ARBA" id="ARBA00004141"/>
    </source>
</evidence>
<dbReference type="Proteomes" id="UP001165740">
    <property type="component" value="Chromosome 1"/>
</dbReference>
<dbReference type="Gene3D" id="1.20.1250.20">
    <property type="entry name" value="MFS general substrate transporter like domains"/>
    <property type="match status" value="2"/>
</dbReference>
<comment type="subcellular location">
    <subcellularLocation>
        <location evidence="1">Membrane</location>
        <topology evidence="1">Multi-pass membrane protein</topology>
    </subcellularLocation>
</comment>
<reference evidence="10" key="1">
    <citation type="submission" date="2025-08" db="UniProtKB">
        <authorList>
            <consortium name="RefSeq"/>
        </authorList>
    </citation>
    <scope>IDENTIFICATION</scope>
</reference>
<dbReference type="OMA" id="TMAFIRI"/>
<feature type="transmembrane region" description="Helical" evidence="7">
    <location>
        <begin position="383"/>
        <end position="405"/>
    </location>
</feature>
<dbReference type="InterPro" id="IPR050382">
    <property type="entry name" value="MFS_Na/Anion_cotransporter"/>
</dbReference>
<accession>A0A9W2ZGS2</accession>
<evidence type="ECO:0000256" key="3">
    <source>
        <dbReference type="ARBA" id="ARBA00022692"/>
    </source>
</evidence>
<evidence type="ECO:0000313" key="10">
    <source>
        <dbReference type="RefSeq" id="XP_055874093.1"/>
    </source>
</evidence>
<feature type="transmembrane region" description="Helical" evidence="7">
    <location>
        <begin position="360"/>
        <end position="376"/>
    </location>
</feature>
<dbReference type="AlphaFoldDB" id="A0A9W2ZGS2"/>
<keyword evidence="2" id="KW-0813">Transport</keyword>
<gene>
    <name evidence="10" type="primary">LOC106077198</name>
</gene>
<evidence type="ECO:0000256" key="5">
    <source>
        <dbReference type="ARBA" id="ARBA00022989"/>
    </source>
</evidence>
<protein>
    <submittedName>
        <fullName evidence="10">Sialin-like</fullName>
    </submittedName>
</protein>
<keyword evidence="5 7" id="KW-1133">Transmembrane helix</keyword>
<feature type="transmembrane region" description="Helical" evidence="7">
    <location>
        <begin position="320"/>
        <end position="340"/>
    </location>
</feature>
<evidence type="ECO:0000313" key="9">
    <source>
        <dbReference type="Proteomes" id="UP001165740"/>
    </source>
</evidence>
<dbReference type="GO" id="GO:0006820">
    <property type="term" value="P:monoatomic anion transport"/>
    <property type="evidence" value="ECO:0007669"/>
    <property type="project" value="TreeGrafter"/>
</dbReference>
<feature type="transmembrane region" description="Helical" evidence="7">
    <location>
        <begin position="452"/>
        <end position="470"/>
    </location>
</feature>
<dbReference type="FunFam" id="1.20.1250.20:FF:000003">
    <property type="entry name" value="Solute carrier family 17 member 3"/>
    <property type="match status" value="1"/>
</dbReference>
<dbReference type="InterPro" id="IPR036259">
    <property type="entry name" value="MFS_trans_sf"/>
</dbReference>
<dbReference type="PROSITE" id="PS50850">
    <property type="entry name" value="MFS"/>
    <property type="match status" value="1"/>
</dbReference>
<feature type="transmembrane region" description="Helical" evidence="7">
    <location>
        <begin position="219"/>
        <end position="238"/>
    </location>
</feature>
<keyword evidence="3 7" id="KW-0812">Transmembrane</keyword>
<organism evidence="9 10">
    <name type="scientific">Biomphalaria glabrata</name>
    <name type="common">Bloodfluke planorb</name>
    <name type="synonym">Freshwater snail</name>
    <dbReference type="NCBI Taxonomy" id="6526"/>
    <lineage>
        <taxon>Eukaryota</taxon>
        <taxon>Metazoa</taxon>
        <taxon>Spiralia</taxon>
        <taxon>Lophotrochozoa</taxon>
        <taxon>Mollusca</taxon>
        <taxon>Gastropoda</taxon>
        <taxon>Heterobranchia</taxon>
        <taxon>Euthyneura</taxon>
        <taxon>Panpulmonata</taxon>
        <taxon>Hygrophila</taxon>
        <taxon>Lymnaeoidea</taxon>
        <taxon>Planorbidae</taxon>
        <taxon>Biomphalaria</taxon>
    </lineage>
</organism>
<dbReference type="RefSeq" id="XP_055874093.1">
    <property type="nucleotide sequence ID" value="XM_056018118.1"/>
</dbReference>
<dbReference type="CDD" id="cd17318">
    <property type="entry name" value="MFS_SLC17"/>
    <property type="match status" value="1"/>
</dbReference>
<evidence type="ECO:0000256" key="2">
    <source>
        <dbReference type="ARBA" id="ARBA00022448"/>
    </source>
</evidence>
<sequence>MKATRLCNSSRFTLAILAFLAFFNFYSLRINMSMTIVCMVNHTAILPRDTETYGNITSVKNTDCAELDLNHSRSANGSESRLEDGEFVWDKESQGLIHGSLFWGYIVTNLAGGILATRYGGKHVIGLSLLLAAVLTILVPVVSRASIIGLMVLRFLTGAAQGFVSPAMQSLWTHWAPPLESSRLRSFCFAGSQVAKVITYPISGLLCEYGFDGGWPSVFYLQGLIGILWYIAWTFLVFDSPAQHPRISAEERIYIETSLEGIVTTNHKKQPPWHSIWTSVPVWAIIVAHTCSNWGEYTFLTNMPTYIKEVLHFDIKKNGLFSSVPYLAVWVVITSSSWLADLVRSKKWLSTTGTRKLFNSIGKLLPAAMMICISFVDCSQPELAMILLTLGISLTGFQYGGGLYMNAGDIAPSYAGVIYGISNTAATIPGFLAPLTIGLLTPDQTQHQWRMVFYISAAIYVFGTVVFVAFSDGNLQAWAAEQTSLGVLEPDETLELKDIRAADSSEGQSNKC</sequence>
<dbReference type="Pfam" id="PF07690">
    <property type="entry name" value="MFS_1"/>
    <property type="match status" value="1"/>
</dbReference>
<dbReference type="OrthoDB" id="2985014at2759"/>
<evidence type="ECO:0000256" key="7">
    <source>
        <dbReference type="SAM" id="Phobius"/>
    </source>
</evidence>
<dbReference type="InterPro" id="IPR011701">
    <property type="entry name" value="MFS"/>
</dbReference>
<dbReference type="InterPro" id="IPR020846">
    <property type="entry name" value="MFS_dom"/>
</dbReference>
<evidence type="ECO:0000259" key="8">
    <source>
        <dbReference type="PROSITE" id="PS50850"/>
    </source>
</evidence>
<evidence type="ECO:0000256" key="4">
    <source>
        <dbReference type="ARBA" id="ARBA00022847"/>
    </source>
</evidence>
<proteinExistence type="predicted"/>
<feature type="transmembrane region" description="Helical" evidence="7">
    <location>
        <begin position="129"/>
        <end position="156"/>
    </location>
</feature>
<dbReference type="GO" id="GO:0016020">
    <property type="term" value="C:membrane"/>
    <property type="evidence" value="ECO:0007669"/>
    <property type="project" value="UniProtKB-SubCell"/>
</dbReference>